<feature type="coiled-coil region" evidence="1">
    <location>
        <begin position="113"/>
        <end position="191"/>
    </location>
</feature>
<dbReference type="VEuPathDB" id="FungiDB:FUN_010747"/>
<evidence type="ECO:0000256" key="1">
    <source>
        <dbReference type="SAM" id="Coils"/>
    </source>
</evidence>
<name>A0A2N0P6I3_9GLOM</name>
<evidence type="ECO:0000313" key="4">
    <source>
        <dbReference type="Proteomes" id="UP000232722"/>
    </source>
</evidence>
<reference evidence="3 4" key="1">
    <citation type="submission" date="2016-04" db="EMBL/GenBank/DDBJ databases">
        <title>Genome analyses suggest a sexual origin of heterokaryosis in a supposedly ancient asexual fungus.</title>
        <authorList>
            <person name="Ropars J."/>
            <person name="Sedzielewska K."/>
            <person name="Noel J."/>
            <person name="Charron P."/>
            <person name="Farinelli L."/>
            <person name="Marton T."/>
            <person name="Kruger M."/>
            <person name="Pelin A."/>
            <person name="Brachmann A."/>
            <person name="Corradi N."/>
        </authorList>
    </citation>
    <scope>NUCLEOTIDE SEQUENCE [LARGE SCALE GENOMIC DNA]</scope>
    <source>
        <strain evidence="3 4">A5</strain>
    </source>
</reference>
<keyword evidence="1" id="KW-0175">Coiled coil</keyword>
<dbReference type="VEuPathDB" id="FungiDB:RhiirFUN_010014"/>
<reference evidence="3 4" key="2">
    <citation type="submission" date="2017-09" db="EMBL/GenBank/DDBJ databases">
        <title>Extensive intraspecific genome diversity in a model arbuscular mycorrhizal fungus.</title>
        <authorList>
            <person name="Chen E.C."/>
            <person name="Morin E."/>
            <person name="Beaudet D."/>
            <person name="Noel J."/>
            <person name="Ndikumana S."/>
            <person name="Charron P."/>
            <person name="St-Onge C."/>
            <person name="Giorgi J."/>
            <person name="Grigoriev I.V."/>
            <person name="Roux C."/>
            <person name="Martin F.M."/>
            <person name="Corradi N."/>
        </authorList>
    </citation>
    <scope>NUCLEOTIDE SEQUENCE [LARGE SCALE GENOMIC DNA]</scope>
    <source>
        <strain evidence="3 4">A5</strain>
    </source>
</reference>
<protein>
    <submittedName>
        <fullName evidence="3">Uncharacterized protein</fullName>
    </submittedName>
</protein>
<gene>
    <name evidence="3" type="ORF">RhiirA5_454020</name>
</gene>
<organism evidence="3 4">
    <name type="scientific">Rhizophagus irregularis</name>
    <dbReference type="NCBI Taxonomy" id="588596"/>
    <lineage>
        <taxon>Eukaryota</taxon>
        <taxon>Fungi</taxon>
        <taxon>Fungi incertae sedis</taxon>
        <taxon>Mucoromycota</taxon>
        <taxon>Glomeromycotina</taxon>
        <taxon>Glomeromycetes</taxon>
        <taxon>Glomerales</taxon>
        <taxon>Glomeraceae</taxon>
        <taxon>Rhizophagus</taxon>
    </lineage>
</organism>
<comment type="caution">
    <text evidence="3">The sequence shown here is derived from an EMBL/GenBank/DDBJ whole genome shotgun (WGS) entry which is preliminary data.</text>
</comment>
<dbReference type="AlphaFoldDB" id="A0A2N0P6I3"/>
<feature type="compositionally biased region" description="Basic and acidic residues" evidence="2">
    <location>
        <begin position="245"/>
        <end position="257"/>
    </location>
</feature>
<proteinExistence type="predicted"/>
<evidence type="ECO:0000313" key="3">
    <source>
        <dbReference type="EMBL" id="PKC02373.1"/>
    </source>
</evidence>
<dbReference type="Proteomes" id="UP000232722">
    <property type="component" value="Unassembled WGS sequence"/>
</dbReference>
<sequence>MDKIVENNDKEVPTWVTRSKTNSLGQFFKNFEDIYDTYLVEVIKCKKHDEYVELEDKLIGPSNIIKPGKIPVRLNKPDTQVPTVVYFLTVFLMKWTGLATMKIIEEFIECHVKAEMETERMEYEKKTTAAELDELKCEYDALSTAFDELKKNSADSSLTNGLAINDLEGRIRKSEDDVMIKENKIRNLEADVTAKEQIILEKSEQINMLWEKIRGLDTNMEKTTCHNTDMDLDKKQTKKKRPTKREKGREHNILQME</sequence>
<dbReference type="VEuPathDB" id="FungiDB:RhiirA1_237898"/>
<feature type="region of interest" description="Disordered" evidence="2">
    <location>
        <begin position="229"/>
        <end position="257"/>
    </location>
</feature>
<evidence type="ECO:0000256" key="2">
    <source>
        <dbReference type="SAM" id="MobiDB-lite"/>
    </source>
</evidence>
<dbReference type="EMBL" id="LLXJ01001395">
    <property type="protein sequence ID" value="PKC02373.1"/>
    <property type="molecule type" value="Genomic_DNA"/>
</dbReference>
<accession>A0A2N0P6I3</accession>